<dbReference type="Gene3D" id="2.60.260.20">
    <property type="entry name" value="Urease metallochaperone UreE, N-terminal domain"/>
    <property type="match status" value="2"/>
</dbReference>
<evidence type="ECO:0000256" key="3">
    <source>
        <dbReference type="ARBA" id="ARBA00022771"/>
    </source>
</evidence>
<dbReference type="Gene3D" id="1.10.287.110">
    <property type="entry name" value="DnaJ domain"/>
    <property type="match status" value="1"/>
</dbReference>
<keyword evidence="4 5" id="KW-0862">Zinc</keyword>
<dbReference type="OMA" id="SSKYVYH"/>
<dbReference type="GO" id="GO:0051082">
    <property type="term" value="F:unfolded protein binding"/>
    <property type="evidence" value="ECO:0007669"/>
    <property type="project" value="InterPro"/>
</dbReference>
<dbReference type="InterPro" id="IPR001305">
    <property type="entry name" value="HSP_DnaJ_Cys-rich_dom"/>
</dbReference>
<name>G0R422_ICHMU</name>
<keyword evidence="1 5" id="KW-0479">Metal-binding</keyword>
<dbReference type="Gene3D" id="2.10.230.10">
    <property type="entry name" value="Heat shock protein DnaJ, cysteine-rich domain"/>
    <property type="match status" value="1"/>
</dbReference>
<dbReference type="Pfam" id="PF00684">
    <property type="entry name" value="DnaJ_CXXCXGXG"/>
    <property type="match status" value="1"/>
</dbReference>
<protein>
    <submittedName>
        <fullName evidence="9">Uncharacterized protein</fullName>
    </submittedName>
</protein>
<dbReference type="PROSITE" id="PS51188">
    <property type="entry name" value="ZF_CR"/>
    <property type="match status" value="1"/>
</dbReference>
<dbReference type="GO" id="GO:0030544">
    <property type="term" value="F:Hsp70 protein binding"/>
    <property type="evidence" value="ECO:0007669"/>
    <property type="project" value="InterPro"/>
</dbReference>
<gene>
    <name evidence="9" type="ORF">IMG5_189070</name>
</gene>
<dbReference type="FunFam" id="2.60.260.20:FF:000003">
    <property type="entry name" value="DnaJ subfamily A member 2"/>
    <property type="match status" value="1"/>
</dbReference>
<dbReference type="PROSITE" id="PS00636">
    <property type="entry name" value="DNAJ_1"/>
    <property type="match status" value="1"/>
</dbReference>
<dbReference type="Pfam" id="PF01556">
    <property type="entry name" value="DnaJ_C"/>
    <property type="match status" value="1"/>
</dbReference>
<dbReference type="SUPFAM" id="SSF49493">
    <property type="entry name" value="HSP40/DnaJ peptide-binding domain"/>
    <property type="match status" value="2"/>
</dbReference>
<dbReference type="FunCoup" id="G0R422">
    <property type="interactions" value="291"/>
</dbReference>
<dbReference type="InterPro" id="IPR018253">
    <property type="entry name" value="DnaJ_domain_CS"/>
</dbReference>
<evidence type="ECO:0000313" key="9">
    <source>
        <dbReference type="EMBL" id="EGR27783.1"/>
    </source>
</evidence>
<dbReference type="InterPro" id="IPR036410">
    <property type="entry name" value="HSP_DnaJ_Cys-rich_dom_sf"/>
</dbReference>
<evidence type="ECO:0000256" key="6">
    <source>
        <dbReference type="SAM" id="MobiDB-lite"/>
    </source>
</evidence>
<dbReference type="AlphaFoldDB" id="G0R422"/>
<feature type="compositionally biased region" description="Basic and acidic residues" evidence="6">
    <location>
        <begin position="31"/>
        <end position="42"/>
    </location>
</feature>
<feature type="domain" description="J" evidence="7">
    <location>
        <begin position="47"/>
        <end position="111"/>
    </location>
</feature>
<dbReference type="SUPFAM" id="SSF57938">
    <property type="entry name" value="DnaJ/Hsp40 cysteine-rich domain"/>
    <property type="match status" value="1"/>
</dbReference>
<reference evidence="9 10" key="1">
    <citation type="submission" date="2011-07" db="EMBL/GenBank/DDBJ databases">
        <authorList>
            <person name="Coyne R."/>
            <person name="Brami D."/>
            <person name="Johnson J."/>
            <person name="Hostetler J."/>
            <person name="Hannick L."/>
            <person name="Clark T."/>
            <person name="Cassidy-Hanley D."/>
            <person name="Inman J."/>
        </authorList>
    </citation>
    <scope>NUCLEOTIDE SEQUENCE [LARGE SCALE GENOMIC DNA]</scope>
    <source>
        <strain evidence="9 10">G5</strain>
    </source>
</reference>
<dbReference type="STRING" id="857967.G0R422"/>
<dbReference type="PROSITE" id="PS50076">
    <property type="entry name" value="DNAJ_2"/>
    <property type="match status" value="1"/>
</dbReference>
<keyword evidence="3 5" id="KW-0863">Zinc-finger</keyword>
<dbReference type="EMBL" id="GL984321">
    <property type="protein sequence ID" value="EGR27783.1"/>
    <property type="molecule type" value="Genomic_DNA"/>
</dbReference>
<evidence type="ECO:0000256" key="4">
    <source>
        <dbReference type="ARBA" id="ARBA00022833"/>
    </source>
</evidence>
<dbReference type="PRINTS" id="PR00625">
    <property type="entry name" value="JDOMAIN"/>
</dbReference>
<dbReference type="SMART" id="SM00271">
    <property type="entry name" value="DnaJ"/>
    <property type="match status" value="1"/>
</dbReference>
<dbReference type="FunFam" id="2.10.230.10:FF:000001">
    <property type="entry name" value="DnaJ subfamily A member 2"/>
    <property type="match status" value="1"/>
</dbReference>
<dbReference type="GO" id="GO:0008270">
    <property type="term" value="F:zinc ion binding"/>
    <property type="evidence" value="ECO:0007669"/>
    <property type="project" value="UniProtKB-KW"/>
</dbReference>
<dbReference type="SUPFAM" id="SSF46565">
    <property type="entry name" value="Chaperone J-domain"/>
    <property type="match status" value="1"/>
</dbReference>
<feature type="region of interest" description="Disordered" evidence="6">
    <location>
        <begin position="1"/>
        <end position="42"/>
    </location>
</feature>
<organism evidence="9 10">
    <name type="scientific">Ichthyophthirius multifiliis</name>
    <name type="common">White spot disease agent</name>
    <name type="synonym">Ich</name>
    <dbReference type="NCBI Taxonomy" id="5932"/>
    <lineage>
        <taxon>Eukaryota</taxon>
        <taxon>Sar</taxon>
        <taxon>Alveolata</taxon>
        <taxon>Ciliophora</taxon>
        <taxon>Intramacronucleata</taxon>
        <taxon>Oligohymenophorea</taxon>
        <taxon>Hymenostomatida</taxon>
        <taxon>Ophryoglenina</taxon>
        <taxon>Ichthyophthirius</taxon>
    </lineage>
</organism>
<dbReference type="GO" id="GO:0006457">
    <property type="term" value="P:protein folding"/>
    <property type="evidence" value="ECO:0007669"/>
    <property type="project" value="InterPro"/>
</dbReference>
<accession>G0R422</accession>
<feature type="compositionally biased region" description="Polar residues" evidence="6">
    <location>
        <begin position="433"/>
        <end position="443"/>
    </location>
</feature>
<dbReference type="eggNOG" id="KOG0712">
    <property type="taxonomic scope" value="Eukaryota"/>
</dbReference>
<dbReference type="CDD" id="cd10719">
    <property type="entry name" value="DnaJ_zf"/>
    <property type="match status" value="1"/>
</dbReference>
<evidence type="ECO:0000256" key="1">
    <source>
        <dbReference type="ARBA" id="ARBA00022723"/>
    </source>
</evidence>
<keyword evidence="2" id="KW-0677">Repeat</keyword>
<evidence type="ECO:0000256" key="5">
    <source>
        <dbReference type="PROSITE-ProRule" id="PRU00546"/>
    </source>
</evidence>
<dbReference type="Pfam" id="PF00226">
    <property type="entry name" value="DnaJ"/>
    <property type="match status" value="1"/>
</dbReference>
<feature type="domain" description="CR-type" evidence="8">
    <location>
        <begin position="165"/>
        <end position="247"/>
    </location>
</feature>
<dbReference type="InParanoid" id="G0R422"/>
<dbReference type="Proteomes" id="UP000008983">
    <property type="component" value="Unassembled WGS sequence"/>
</dbReference>
<evidence type="ECO:0000256" key="2">
    <source>
        <dbReference type="ARBA" id="ARBA00022737"/>
    </source>
</evidence>
<dbReference type="OrthoDB" id="550424at2759"/>
<evidence type="ECO:0000259" key="8">
    <source>
        <dbReference type="PROSITE" id="PS51188"/>
    </source>
</evidence>
<dbReference type="CDD" id="cd06257">
    <property type="entry name" value="DnaJ"/>
    <property type="match status" value="1"/>
</dbReference>
<dbReference type="InterPro" id="IPR002939">
    <property type="entry name" value="DnaJ_C"/>
</dbReference>
<dbReference type="InterPro" id="IPR008971">
    <property type="entry name" value="HSP40/DnaJ_pept-bd"/>
</dbReference>
<dbReference type="InterPro" id="IPR044713">
    <property type="entry name" value="DNJA1/2-like"/>
</dbReference>
<dbReference type="GeneID" id="14903857"/>
<dbReference type="InterPro" id="IPR036869">
    <property type="entry name" value="J_dom_sf"/>
</dbReference>
<evidence type="ECO:0000259" key="7">
    <source>
        <dbReference type="PROSITE" id="PS50076"/>
    </source>
</evidence>
<proteinExistence type="predicted"/>
<feature type="region of interest" description="Disordered" evidence="6">
    <location>
        <begin position="407"/>
        <end position="443"/>
    </location>
</feature>
<dbReference type="PANTHER" id="PTHR43888">
    <property type="entry name" value="DNAJ-LIKE-2, ISOFORM A-RELATED"/>
    <property type="match status" value="1"/>
</dbReference>
<evidence type="ECO:0000313" key="10">
    <source>
        <dbReference type="Proteomes" id="UP000008983"/>
    </source>
</evidence>
<keyword evidence="10" id="KW-1185">Reference proteome</keyword>
<dbReference type="InterPro" id="IPR001623">
    <property type="entry name" value="DnaJ_domain"/>
</dbReference>
<dbReference type="RefSeq" id="XP_004026850.1">
    <property type="nucleotide sequence ID" value="XM_004026801.1"/>
</dbReference>
<feature type="zinc finger region" description="CR-type" evidence="5">
    <location>
        <begin position="165"/>
        <end position="247"/>
    </location>
</feature>
<dbReference type="CDD" id="cd10747">
    <property type="entry name" value="DnaJ_C"/>
    <property type="match status" value="1"/>
</dbReference>
<feature type="compositionally biased region" description="Acidic residues" evidence="6">
    <location>
        <begin position="8"/>
        <end position="30"/>
    </location>
</feature>
<sequence>MNFQFQQENEDENEWEEEGEEDEEEEDYKEDNEKKNANNIKDNDTQKLYDILGVDKKADINEIRKSFKKACIKGEYRHPDKGGDPEKFKLLNQAYEILQDAEKRDIYDKYGLDGLKQGGGAGGNDPFDIFKQFFGGGDDQRSQGQRKAKPKQISVEVSLQDVYKGKVLKTKFKRKRPCEKCEGKGGANAKVCTICKGQRYVIKMVKLGPNTYSQSQSVCDTCQGKGDIIKDEDICQCCKGLKIVENEREIEVPIEPGVPDQYNCLFTGEADEGPGIMAGDLYVKIIIKKHNVFERIGADLYIDQEISLLEALGNVYFEVKHLDDSILKVASRDYIHNGKIMSIKKKGMPFYKDKFDYGNLYIRFKVIFPKELSPQLMNSLKQILPGKQQNLINKNKQFEYMQDFHECDMNQNPKGGQHKNAEDDDYEDAQDAHQTQHVQCGQQ</sequence>